<sequence>MTHERFFNTAGPVDCKRHYCLPPLNRFNLPEILDLIRQEKYFVLHAPRQTGKTSCLLALMEHLNQAGTYTCLYINIENAQAARENVKAGIRSILAELADKAENYLHDEFIGKHWKEILENDGEFNAFQKTLSEWAKASPKPLVLLIDEVDALIGDTLISLLRQLRSGYAGRPALFPQSVILCGVRDVRDYRIHSTQEKTIITGGSAFNIKAESLRLGDFSRDEIALLYQCHTDATGQPFMPEAVDLAGELTEGQPWIVNALGYEVCWKIPEGRDRANPITAEMIQAAKERIIARRETHIDQLADKLQEERVRRVIEPILSGVDTPEDYPPDDLSYVRDLGLIKTEGQVRIANRLYQEVIPRELTYVTQLTISEQPQWYIRPDDGQLDMPKLMAAFQEFFRKHSESWGERFRYKEAGPQLLMQAFLSRIINGGGRIEREYGLGMKRTDLLAIWPHRNGVQHVVIELKIRYGDLDETIRGGVEQTWEYMDRCGATEGHLVMFDRRKQVSWAEKIFCRQEQYRGTTITVWGM</sequence>
<name>A0A081BQG8_9BACT</name>
<dbReference type="EMBL" id="DF820458">
    <property type="protein sequence ID" value="GAK52634.1"/>
    <property type="molecule type" value="Genomic_DNA"/>
</dbReference>
<reference evidence="1" key="1">
    <citation type="journal article" date="2015" name="PeerJ">
        <title>First genomic representation of candidate bacterial phylum KSB3 points to enhanced environmental sensing as a trigger of wastewater bulking.</title>
        <authorList>
            <person name="Sekiguchi Y."/>
            <person name="Ohashi A."/>
            <person name="Parks D.H."/>
            <person name="Yamauchi T."/>
            <person name="Tyson G.W."/>
            <person name="Hugenholtz P."/>
        </authorList>
    </citation>
    <scope>NUCLEOTIDE SEQUENCE [LARGE SCALE GENOMIC DNA]</scope>
</reference>
<evidence type="ECO:0008006" key="3">
    <source>
        <dbReference type="Google" id="ProtNLM"/>
    </source>
</evidence>
<dbReference type="STRING" id="1499966.U14_03886"/>
<gene>
    <name evidence="1" type="ORF">U14_03886</name>
</gene>
<keyword evidence="2" id="KW-1185">Reference proteome</keyword>
<evidence type="ECO:0000313" key="2">
    <source>
        <dbReference type="Proteomes" id="UP000030700"/>
    </source>
</evidence>
<dbReference type="AlphaFoldDB" id="A0A081BQG8"/>
<proteinExistence type="predicted"/>
<dbReference type="Pfam" id="PF14516">
    <property type="entry name" value="AAA_35"/>
    <property type="match status" value="1"/>
</dbReference>
<dbReference type="InterPro" id="IPR027417">
    <property type="entry name" value="P-loop_NTPase"/>
</dbReference>
<protein>
    <recommendedName>
        <fullName evidence="3">AAA+ ATPase domain-containing protein</fullName>
    </recommendedName>
</protein>
<dbReference type="Proteomes" id="UP000030700">
    <property type="component" value="Unassembled WGS sequence"/>
</dbReference>
<dbReference type="HOGENOM" id="CLU_039401_0_0_0"/>
<evidence type="ECO:0000313" key="1">
    <source>
        <dbReference type="EMBL" id="GAK52634.1"/>
    </source>
</evidence>
<dbReference type="Gene3D" id="3.40.50.300">
    <property type="entry name" value="P-loop containing nucleotide triphosphate hydrolases"/>
    <property type="match status" value="1"/>
</dbReference>
<organism evidence="1">
    <name type="scientific">Candidatus Moduliflexus flocculans</name>
    <dbReference type="NCBI Taxonomy" id="1499966"/>
    <lineage>
        <taxon>Bacteria</taxon>
        <taxon>Candidatus Moduliflexota</taxon>
        <taxon>Candidatus Moduliflexia</taxon>
        <taxon>Candidatus Moduliflexales</taxon>
        <taxon>Candidatus Moduliflexaceae</taxon>
    </lineage>
</organism>
<accession>A0A081BQG8</accession>
<dbReference type="SUPFAM" id="SSF52540">
    <property type="entry name" value="P-loop containing nucleoside triphosphate hydrolases"/>
    <property type="match status" value="1"/>
</dbReference>